<dbReference type="RefSeq" id="WP_264983721.1">
    <property type="nucleotide sequence ID" value="NZ_AP026708.1"/>
</dbReference>
<dbReference type="SUPFAM" id="SSF47188">
    <property type="entry name" value="Hemerythrin-like"/>
    <property type="match status" value="1"/>
</dbReference>
<evidence type="ECO:0000313" key="8">
    <source>
        <dbReference type="Proteomes" id="UP001061361"/>
    </source>
</evidence>
<evidence type="ECO:0000256" key="1">
    <source>
        <dbReference type="ARBA" id="ARBA00010587"/>
    </source>
</evidence>
<dbReference type="Pfam" id="PF01814">
    <property type="entry name" value="Hemerythrin"/>
    <property type="match status" value="1"/>
</dbReference>
<gene>
    <name evidence="7" type="ORF">JCM14722_11990</name>
</gene>
<keyword evidence="8" id="KW-1185">Reference proteome</keyword>
<keyword evidence="2" id="KW-0561">Oxygen transport</keyword>
<dbReference type="InterPro" id="IPR050669">
    <property type="entry name" value="Hemerythrin"/>
</dbReference>
<evidence type="ECO:0000256" key="4">
    <source>
        <dbReference type="ARBA" id="ARBA00023004"/>
    </source>
</evidence>
<evidence type="ECO:0000256" key="2">
    <source>
        <dbReference type="ARBA" id="ARBA00022621"/>
    </source>
</evidence>
<comment type="similarity">
    <text evidence="1">Belongs to the hemerythrin family.</text>
</comment>
<reference evidence="7" key="1">
    <citation type="submission" date="2022-08" db="EMBL/GenBank/DDBJ databases">
        <title>Genome Sequence of the sulphate-reducing bacterium, Pseudodesulfovibrio portus JCM14722.</title>
        <authorList>
            <person name="Kondo R."/>
            <person name="Kataoka T."/>
        </authorList>
    </citation>
    <scope>NUCLEOTIDE SEQUENCE</scope>
    <source>
        <strain evidence="7">JCM 14722</strain>
    </source>
</reference>
<dbReference type="InterPro" id="IPR012312">
    <property type="entry name" value="Hemerythrin-like"/>
</dbReference>
<dbReference type="PANTHER" id="PTHR37164:SF1">
    <property type="entry name" value="BACTERIOHEMERYTHRIN"/>
    <property type="match status" value="1"/>
</dbReference>
<accession>A0ABM8AQI5</accession>
<keyword evidence="2" id="KW-0813">Transport</keyword>
<dbReference type="EMBL" id="AP026708">
    <property type="protein sequence ID" value="BDQ33657.1"/>
    <property type="molecule type" value="Genomic_DNA"/>
</dbReference>
<evidence type="ECO:0000256" key="5">
    <source>
        <dbReference type="SAM" id="MobiDB-lite"/>
    </source>
</evidence>
<dbReference type="InterPro" id="IPR012827">
    <property type="entry name" value="Hemerythrin_metal-bd"/>
</dbReference>
<protein>
    <submittedName>
        <fullName evidence="7">Hemerythrin</fullName>
    </submittedName>
</protein>
<dbReference type="Proteomes" id="UP001061361">
    <property type="component" value="Chromosome"/>
</dbReference>
<name>A0ABM8AQI5_9BACT</name>
<evidence type="ECO:0000313" key="7">
    <source>
        <dbReference type="EMBL" id="BDQ33657.1"/>
    </source>
</evidence>
<dbReference type="InterPro" id="IPR035938">
    <property type="entry name" value="Hemerythrin-like_sf"/>
</dbReference>
<organism evidence="7 8">
    <name type="scientific">Pseudodesulfovibrio portus</name>
    <dbReference type="NCBI Taxonomy" id="231439"/>
    <lineage>
        <taxon>Bacteria</taxon>
        <taxon>Pseudomonadati</taxon>
        <taxon>Thermodesulfobacteriota</taxon>
        <taxon>Desulfovibrionia</taxon>
        <taxon>Desulfovibrionales</taxon>
        <taxon>Desulfovibrionaceae</taxon>
    </lineage>
</organism>
<evidence type="ECO:0000259" key="6">
    <source>
        <dbReference type="Pfam" id="PF01814"/>
    </source>
</evidence>
<dbReference type="NCBIfam" id="TIGR02481">
    <property type="entry name" value="hemeryth_dom"/>
    <property type="match status" value="1"/>
</dbReference>
<feature type="domain" description="Hemerythrin-like" evidence="6">
    <location>
        <begin position="15"/>
        <end position="126"/>
    </location>
</feature>
<dbReference type="NCBIfam" id="NF033749">
    <property type="entry name" value="bact_hemeryth"/>
    <property type="match status" value="1"/>
</dbReference>
<dbReference type="CDD" id="cd12107">
    <property type="entry name" value="Hemerythrin"/>
    <property type="match status" value="1"/>
</dbReference>
<dbReference type="Gene3D" id="1.20.120.50">
    <property type="entry name" value="Hemerythrin-like"/>
    <property type="match status" value="1"/>
</dbReference>
<feature type="region of interest" description="Disordered" evidence="5">
    <location>
        <begin position="130"/>
        <end position="153"/>
    </location>
</feature>
<evidence type="ECO:0000256" key="3">
    <source>
        <dbReference type="ARBA" id="ARBA00022723"/>
    </source>
</evidence>
<proteinExistence type="inferred from homology"/>
<dbReference type="InterPro" id="IPR016131">
    <property type="entry name" value="Haemerythrin_Fe_BS"/>
</dbReference>
<keyword evidence="4" id="KW-0408">Iron</keyword>
<sequence length="153" mass="18206">MPLIKWTPEISVEVPLIDDQHKRLIAIANGLIKAVGRGLDERVVNNVIRRLREYTVFHFSSEEKLMEEAHYPKRGEHALEHRRLKEQVKQYQRTIYYKENPNPEAVTNFIRTWLLKHIMESDRRLADFIHEQEKKKMEKKKAQAQPNPTEDPA</sequence>
<dbReference type="PANTHER" id="PTHR37164">
    <property type="entry name" value="BACTERIOHEMERYTHRIN"/>
    <property type="match status" value="1"/>
</dbReference>
<dbReference type="PROSITE" id="PS00550">
    <property type="entry name" value="HEMERYTHRINS"/>
    <property type="match status" value="1"/>
</dbReference>
<keyword evidence="3" id="KW-0479">Metal-binding</keyword>